<feature type="domain" description="GDPGP1-like C-terminal" evidence="9">
    <location>
        <begin position="239"/>
        <end position="377"/>
    </location>
</feature>
<dbReference type="Proteomes" id="UP000504609">
    <property type="component" value="Unplaced"/>
</dbReference>
<dbReference type="GO" id="GO:0006006">
    <property type="term" value="P:glucose metabolic process"/>
    <property type="evidence" value="ECO:0007669"/>
    <property type="project" value="TreeGrafter"/>
</dbReference>
<evidence type="ECO:0000313" key="17">
    <source>
        <dbReference type="RefSeq" id="XP_022927232.1"/>
    </source>
</evidence>
<feature type="domain" description="GDPGP1-like N-terminal" evidence="10">
    <location>
        <begin position="64"/>
        <end position="221"/>
    </location>
</feature>
<evidence type="ECO:0000313" key="11">
    <source>
        <dbReference type="Proteomes" id="UP000504609"/>
    </source>
</evidence>
<evidence type="ECO:0000313" key="12">
    <source>
        <dbReference type="RefSeq" id="XP_022927227.1"/>
    </source>
</evidence>
<dbReference type="GO" id="GO:0000166">
    <property type="term" value="F:nucleotide binding"/>
    <property type="evidence" value="ECO:0007669"/>
    <property type="project" value="UniProtKB-KW"/>
</dbReference>
<keyword evidence="4" id="KW-0344">Guanine-nucleotide releasing factor</keyword>
<dbReference type="GO" id="GO:0080048">
    <property type="term" value="F:GDP-D-glucose phosphorylase activity"/>
    <property type="evidence" value="ECO:0007669"/>
    <property type="project" value="InterPro"/>
</dbReference>
<evidence type="ECO:0000313" key="14">
    <source>
        <dbReference type="RefSeq" id="XP_022927229.1"/>
    </source>
</evidence>
<accession>A0A6J1EGL2</accession>
<dbReference type="GO" id="GO:0016787">
    <property type="term" value="F:hydrolase activity"/>
    <property type="evidence" value="ECO:0007669"/>
    <property type="project" value="UniProtKB-KW"/>
</dbReference>
<protein>
    <submittedName>
        <fullName evidence="12 13">GDP-L-galactose phosphorylase 1-like isoform X1</fullName>
    </submittedName>
</protein>
<dbReference type="PANTHER" id="PTHR20884">
    <property type="entry name" value="GDP-D-GLUCOSE PHOSPHORYLASE 1"/>
    <property type="match status" value="1"/>
</dbReference>
<keyword evidence="8" id="KW-0378">Hydrolase</keyword>
<dbReference type="InterPro" id="IPR026506">
    <property type="entry name" value="GDPGP"/>
</dbReference>
<evidence type="ECO:0000313" key="15">
    <source>
        <dbReference type="RefSeq" id="XP_022927230.1"/>
    </source>
</evidence>
<dbReference type="AlphaFoldDB" id="A0A6J1EGL2"/>
<evidence type="ECO:0000259" key="9">
    <source>
        <dbReference type="Pfam" id="PF26216"/>
    </source>
</evidence>
<dbReference type="RefSeq" id="XP_022927230.1">
    <property type="nucleotide sequence ID" value="XM_023071462.1"/>
</dbReference>
<dbReference type="GO" id="GO:0005085">
    <property type="term" value="F:guanyl-nucleotide exchange factor activity"/>
    <property type="evidence" value="ECO:0007669"/>
    <property type="project" value="UniProtKB-KW"/>
</dbReference>
<name>A0A6J1EGL2_CUCMO</name>
<dbReference type="RefSeq" id="XP_022927232.1">
    <property type="nucleotide sequence ID" value="XM_023071464.1"/>
</dbReference>
<sequence>MVQAKQIEDENLCSKYTENELLKTQKSCINGIRLPLYQFGRNSPLDDISFKAPSDVPLEEQTILESILLAKWEEKLSEGHFRYDVTLSEIKAIVGQKKFLAQLNGSWTNPSLSQYEEIRKCDHGSLFQTNWLKCPEELLFCISRGENNESKLISASLVPTSSILVMINATPVEYGHVILLPCAVNGPLQFLDDRSLELEMLLRLAVEINNFALCLFYECSTPRTACPYFQALFFSSLLPVEAMAVDTFFSDSLGGIYVSTITDYPVKALLFESSCNLKKMGQVIAEICSHLQEKCVLYNLLIRDCGKKIFLFLQSQGSDRSSILSPWECWGYFLFKSRSEFDQATEDALLDRIAAAASFDDAEFQGVKQFCCDVAGKVSF</sequence>
<dbReference type="RefSeq" id="XP_022927228.1">
    <property type="nucleotide sequence ID" value="XM_023071460.1"/>
</dbReference>
<dbReference type="GeneID" id="111434140"/>
<dbReference type="KEGG" id="cmos:111434140"/>
<comment type="similarity">
    <text evidence="2">Belongs to the GDPGP1 family.</text>
</comment>
<reference evidence="12 13" key="1">
    <citation type="submission" date="2025-04" db="UniProtKB">
        <authorList>
            <consortium name="RefSeq"/>
        </authorList>
    </citation>
    <scope>IDENTIFICATION</scope>
    <source>
        <tissue evidence="12 13">Young leaves</tissue>
    </source>
</reference>
<evidence type="ECO:0000313" key="13">
    <source>
        <dbReference type="RefSeq" id="XP_022927228.1"/>
    </source>
</evidence>
<keyword evidence="6" id="KW-0548">Nucleotidyltransferase</keyword>
<organism evidence="11 17">
    <name type="scientific">Cucurbita moschata</name>
    <name type="common">Winter crookneck squash</name>
    <name type="synonym">Cucurbita pepo var. moschata</name>
    <dbReference type="NCBI Taxonomy" id="3662"/>
    <lineage>
        <taxon>Eukaryota</taxon>
        <taxon>Viridiplantae</taxon>
        <taxon>Streptophyta</taxon>
        <taxon>Embryophyta</taxon>
        <taxon>Tracheophyta</taxon>
        <taxon>Spermatophyta</taxon>
        <taxon>Magnoliopsida</taxon>
        <taxon>eudicotyledons</taxon>
        <taxon>Gunneridae</taxon>
        <taxon>Pentapetalae</taxon>
        <taxon>rosids</taxon>
        <taxon>fabids</taxon>
        <taxon>Cucurbitales</taxon>
        <taxon>Cucurbitaceae</taxon>
        <taxon>Cucurbiteae</taxon>
        <taxon>Cucurbita</taxon>
    </lineage>
</organism>
<evidence type="ECO:0000259" key="10">
    <source>
        <dbReference type="Pfam" id="PF26217"/>
    </source>
</evidence>
<evidence type="ECO:0000256" key="6">
    <source>
        <dbReference type="ARBA" id="ARBA00022695"/>
    </source>
</evidence>
<keyword evidence="3" id="KW-0963">Cytoplasm</keyword>
<evidence type="ECO:0000256" key="7">
    <source>
        <dbReference type="ARBA" id="ARBA00022741"/>
    </source>
</evidence>
<dbReference type="RefSeq" id="XP_022927227.1">
    <property type="nucleotide sequence ID" value="XM_023071459.1"/>
</dbReference>
<keyword evidence="5" id="KW-0808">Transferase</keyword>
<keyword evidence="7" id="KW-0547">Nucleotide-binding</keyword>
<evidence type="ECO:0000256" key="5">
    <source>
        <dbReference type="ARBA" id="ARBA00022679"/>
    </source>
</evidence>
<proteinExistence type="inferred from homology"/>
<evidence type="ECO:0000256" key="4">
    <source>
        <dbReference type="ARBA" id="ARBA00022658"/>
    </source>
</evidence>
<comment type="subcellular location">
    <subcellularLocation>
        <location evidence="1">Cytoplasm</location>
    </subcellularLocation>
</comment>
<gene>
    <name evidence="12 13 14 15 16 17" type="primary">LOC111434140</name>
</gene>
<evidence type="ECO:0000313" key="16">
    <source>
        <dbReference type="RefSeq" id="XP_022927231.1"/>
    </source>
</evidence>
<evidence type="ECO:0000256" key="2">
    <source>
        <dbReference type="ARBA" id="ARBA00006451"/>
    </source>
</evidence>
<dbReference type="RefSeq" id="XP_022927229.1">
    <property type="nucleotide sequence ID" value="XM_023071461.1"/>
</dbReference>
<dbReference type="InterPro" id="IPR058866">
    <property type="entry name" value="GDPGP1_N"/>
</dbReference>
<dbReference type="InterPro" id="IPR058865">
    <property type="entry name" value="GDPGP1_C"/>
</dbReference>
<keyword evidence="11" id="KW-1185">Reference proteome</keyword>
<dbReference type="Pfam" id="PF26216">
    <property type="entry name" value="GDPGP1_C"/>
    <property type="match status" value="1"/>
</dbReference>
<evidence type="ECO:0000256" key="1">
    <source>
        <dbReference type="ARBA" id="ARBA00004496"/>
    </source>
</evidence>
<dbReference type="GO" id="GO:0005737">
    <property type="term" value="C:cytoplasm"/>
    <property type="evidence" value="ECO:0007669"/>
    <property type="project" value="UniProtKB-SubCell"/>
</dbReference>
<dbReference type="PANTHER" id="PTHR20884:SF9">
    <property type="entry name" value="OS12G0612100 PROTEIN"/>
    <property type="match status" value="1"/>
</dbReference>
<evidence type="ECO:0000256" key="8">
    <source>
        <dbReference type="ARBA" id="ARBA00022801"/>
    </source>
</evidence>
<dbReference type="RefSeq" id="XP_022927231.1">
    <property type="nucleotide sequence ID" value="XM_023071463.1"/>
</dbReference>
<dbReference type="Pfam" id="PF26217">
    <property type="entry name" value="GDPGP1_N"/>
    <property type="match status" value="1"/>
</dbReference>
<evidence type="ECO:0000256" key="3">
    <source>
        <dbReference type="ARBA" id="ARBA00022490"/>
    </source>
</evidence>